<sequence>MLHPTTTKSQRRRVFNEPSPKLVRREGRGGLNRPNNRHQAPVNFGGTLTRESFPPLGKQKLPIGRNFRVAFKSFMNLTVKVSDRQKLQFSASEAIRDACSCLLPFAPIPTYE</sequence>
<name>A0AAV0FSK4_9ASTE</name>
<proteinExistence type="predicted"/>
<reference evidence="2" key="1">
    <citation type="submission" date="2022-07" db="EMBL/GenBank/DDBJ databases">
        <authorList>
            <person name="Macas J."/>
            <person name="Novak P."/>
            <person name="Neumann P."/>
        </authorList>
    </citation>
    <scope>NUCLEOTIDE SEQUENCE</scope>
</reference>
<protein>
    <submittedName>
        <fullName evidence="2">Uncharacterized protein</fullName>
    </submittedName>
</protein>
<comment type="caution">
    <text evidence="2">The sequence shown here is derived from an EMBL/GenBank/DDBJ whole genome shotgun (WGS) entry which is preliminary data.</text>
</comment>
<dbReference type="Proteomes" id="UP001152523">
    <property type="component" value="Unassembled WGS sequence"/>
</dbReference>
<feature type="region of interest" description="Disordered" evidence="1">
    <location>
        <begin position="1"/>
        <end position="57"/>
    </location>
</feature>
<dbReference type="EMBL" id="CAMAPF010001011">
    <property type="protein sequence ID" value="CAH9138618.1"/>
    <property type="molecule type" value="Genomic_DNA"/>
</dbReference>
<evidence type="ECO:0000313" key="2">
    <source>
        <dbReference type="EMBL" id="CAH9138618.1"/>
    </source>
</evidence>
<evidence type="ECO:0000313" key="3">
    <source>
        <dbReference type="Proteomes" id="UP001152523"/>
    </source>
</evidence>
<gene>
    <name evidence="2" type="ORF">CEPIT_LOCUS36941</name>
</gene>
<organism evidence="2 3">
    <name type="scientific">Cuscuta epithymum</name>
    <dbReference type="NCBI Taxonomy" id="186058"/>
    <lineage>
        <taxon>Eukaryota</taxon>
        <taxon>Viridiplantae</taxon>
        <taxon>Streptophyta</taxon>
        <taxon>Embryophyta</taxon>
        <taxon>Tracheophyta</taxon>
        <taxon>Spermatophyta</taxon>
        <taxon>Magnoliopsida</taxon>
        <taxon>eudicotyledons</taxon>
        <taxon>Gunneridae</taxon>
        <taxon>Pentapetalae</taxon>
        <taxon>asterids</taxon>
        <taxon>lamiids</taxon>
        <taxon>Solanales</taxon>
        <taxon>Convolvulaceae</taxon>
        <taxon>Cuscuteae</taxon>
        <taxon>Cuscuta</taxon>
        <taxon>Cuscuta subgen. Cuscuta</taxon>
    </lineage>
</organism>
<dbReference type="AlphaFoldDB" id="A0AAV0FSK4"/>
<accession>A0AAV0FSK4</accession>
<keyword evidence="3" id="KW-1185">Reference proteome</keyword>
<evidence type="ECO:0000256" key="1">
    <source>
        <dbReference type="SAM" id="MobiDB-lite"/>
    </source>
</evidence>